<dbReference type="AlphaFoldDB" id="A0A6I4TPK5"/>
<dbReference type="Pfam" id="PF12680">
    <property type="entry name" value="SnoaL_2"/>
    <property type="match status" value="1"/>
</dbReference>
<comment type="caution">
    <text evidence="2">The sequence shown here is derived from an EMBL/GenBank/DDBJ whole genome shotgun (WGS) entry which is preliminary data.</text>
</comment>
<sequence>MTDSHAIARAYIELWNDVDDASRRDLLSKAWSADARYIDPMMQGAGHDGIAAMIGKAHAQFPSHRFTLVGTPDGHGNFVRFSWTLAPDGGAIVAAGTDVVRLNAQGRIGEVIGFLDGGAA</sequence>
<dbReference type="InterPro" id="IPR032710">
    <property type="entry name" value="NTF2-like_dom_sf"/>
</dbReference>
<evidence type="ECO:0000313" key="2">
    <source>
        <dbReference type="EMBL" id="MXO98045.1"/>
    </source>
</evidence>
<feature type="domain" description="SnoaL-like" evidence="1">
    <location>
        <begin position="8"/>
        <end position="109"/>
    </location>
</feature>
<reference evidence="2 3" key="1">
    <citation type="submission" date="2019-12" db="EMBL/GenBank/DDBJ databases">
        <title>Genomic-based taxomic classification of the family Erythrobacteraceae.</title>
        <authorList>
            <person name="Xu L."/>
        </authorList>
    </citation>
    <scope>NUCLEOTIDE SEQUENCE [LARGE SCALE GENOMIC DNA]</scope>
    <source>
        <strain evidence="2 3">S36</strain>
    </source>
</reference>
<dbReference type="InterPro" id="IPR037401">
    <property type="entry name" value="SnoaL-like"/>
</dbReference>
<name>A0A6I4TPK5_9SPHN</name>
<proteinExistence type="predicted"/>
<evidence type="ECO:0000313" key="3">
    <source>
        <dbReference type="Proteomes" id="UP000469430"/>
    </source>
</evidence>
<protein>
    <submittedName>
        <fullName evidence="2">Nuclear transport factor 2 family protein</fullName>
    </submittedName>
</protein>
<accession>A0A6I4TPK5</accession>
<dbReference type="RefSeq" id="WP_161389720.1">
    <property type="nucleotide sequence ID" value="NZ_JBHSCP010000001.1"/>
</dbReference>
<dbReference type="SUPFAM" id="SSF54427">
    <property type="entry name" value="NTF2-like"/>
    <property type="match status" value="1"/>
</dbReference>
<dbReference type="Gene3D" id="3.10.450.50">
    <property type="match status" value="1"/>
</dbReference>
<gene>
    <name evidence="2" type="ORF">GRI97_03460</name>
</gene>
<keyword evidence="3" id="KW-1185">Reference proteome</keyword>
<dbReference type="Proteomes" id="UP000469430">
    <property type="component" value="Unassembled WGS sequence"/>
</dbReference>
<dbReference type="EMBL" id="WTYJ01000001">
    <property type="protein sequence ID" value="MXO98045.1"/>
    <property type="molecule type" value="Genomic_DNA"/>
</dbReference>
<organism evidence="2 3">
    <name type="scientific">Croceibacterium xixiisoli</name>
    <dbReference type="NCBI Taxonomy" id="1476466"/>
    <lineage>
        <taxon>Bacteria</taxon>
        <taxon>Pseudomonadati</taxon>
        <taxon>Pseudomonadota</taxon>
        <taxon>Alphaproteobacteria</taxon>
        <taxon>Sphingomonadales</taxon>
        <taxon>Erythrobacteraceae</taxon>
        <taxon>Croceibacterium</taxon>
    </lineage>
</organism>
<dbReference type="OrthoDB" id="9808719at2"/>
<evidence type="ECO:0000259" key="1">
    <source>
        <dbReference type="Pfam" id="PF12680"/>
    </source>
</evidence>